<protein>
    <recommendedName>
        <fullName evidence="2">CUE domain-containing protein</fullName>
    </recommendedName>
</protein>
<sequence>MSQVDAENVDVRSLDEALGENVGKKASVPKATAAEQEDASAAKPAASMPAAGPNTALTEDTIDRVWDMFPKLKRDTISDVLHSKRGNVDAAMPLLLEIYDPDAARPHRNTSPYYAHHPAQSIPSNTLPYEPRRRKPFEPRWDPSQLSYSPRMMPPRTTPHPSTFAPPPEPSPWPGPQQMQQLSDDFDRLTERGMAKFGSALSSLRQKAEAAMRNREGARTLFRPQSASTDPLNPHAAQASSWDPFPSTQKSPYDHDPHVVSESQLDELAPSPLSSKDDKSAPPLPQHPAQTSSTDHRTAPSSQASAADTTEDRPSKSASTLHGSDHATSHDAPEPSKTSSPKEPASSETKSSATDDEEYIDNPFDDDDD</sequence>
<feature type="compositionally biased region" description="Basic and acidic residues" evidence="1">
    <location>
        <begin position="206"/>
        <end position="218"/>
    </location>
</feature>
<dbReference type="Gene3D" id="1.10.8.10">
    <property type="entry name" value="DNA helicase RuvA subunit, C-terminal domain"/>
    <property type="match status" value="1"/>
</dbReference>
<keyword evidence="4" id="KW-1185">Reference proteome</keyword>
<dbReference type="PROSITE" id="PS51140">
    <property type="entry name" value="CUE"/>
    <property type="match status" value="1"/>
</dbReference>
<dbReference type="SUPFAM" id="SSF46934">
    <property type="entry name" value="UBA-like"/>
    <property type="match status" value="1"/>
</dbReference>
<name>A0AAJ6CM77_9BASI</name>
<evidence type="ECO:0000259" key="2">
    <source>
        <dbReference type="PROSITE" id="PS51140"/>
    </source>
</evidence>
<feature type="compositionally biased region" description="Basic and acidic residues" evidence="1">
    <location>
        <begin position="323"/>
        <end position="334"/>
    </location>
</feature>
<dbReference type="AlphaFoldDB" id="A0AAJ6CM77"/>
<dbReference type="InterPro" id="IPR009060">
    <property type="entry name" value="UBA-like_sf"/>
</dbReference>
<dbReference type="InterPro" id="IPR003892">
    <property type="entry name" value="CUE"/>
</dbReference>
<feature type="region of interest" description="Disordered" evidence="1">
    <location>
        <begin position="1"/>
        <end position="56"/>
    </location>
</feature>
<evidence type="ECO:0000313" key="4">
    <source>
        <dbReference type="Proteomes" id="UP001217582"/>
    </source>
</evidence>
<feature type="region of interest" description="Disordered" evidence="1">
    <location>
        <begin position="107"/>
        <end position="183"/>
    </location>
</feature>
<dbReference type="Proteomes" id="UP001217582">
    <property type="component" value="Chromosome 4"/>
</dbReference>
<proteinExistence type="predicted"/>
<feature type="compositionally biased region" description="Polar residues" evidence="1">
    <location>
        <begin position="238"/>
        <end position="251"/>
    </location>
</feature>
<feature type="compositionally biased region" description="Low complexity" evidence="1">
    <location>
        <begin position="30"/>
        <end position="51"/>
    </location>
</feature>
<feature type="compositionally biased region" description="Polar residues" evidence="1">
    <location>
        <begin position="288"/>
        <end position="308"/>
    </location>
</feature>
<accession>A0AAJ6CM77</accession>
<feature type="compositionally biased region" description="Pro residues" evidence="1">
    <location>
        <begin position="152"/>
        <end position="175"/>
    </location>
</feature>
<evidence type="ECO:0000313" key="3">
    <source>
        <dbReference type="EMBL" id="WFD16372.1"/>
    </source>
</evidence>
<gene>
    <name evidence="3" type="ORF">MARU1_002408</name>
</gene>
<feature type="compositionally biased region" description="Low complexity" evidence="1">
    <location>
        <begin position="335"/>
        <end position="352"/>
    </location>
</feature>
<feature type="domain" description="CUE" evidence="2">
    <location>
        <begin position="57"/>
        <end position="100"/>
    </location>
</feature>
<feature type="compositionally biased region" description="Acidic residues" evidence="1">
    <location>
        <begin position="354"/>
        <end position="369"/>
    </location>
</feature>
<feature type="region of interest" description="Disordered" evidence="1">
    <location>
        <begin position="198"/>
        <end position="369"/>
    </location>
</feature>
<dbReference type="Pfam" id="PF02845">
    <property type="entry name" value="CUE"/>
    <property type="match status" value="1"/>
</dbReference>
<reference evidence="3 4" key="1">
    <citation type="submission" date="2023-03" db="EMBL/GenBank/DDBJ databases">
        <title>Mating type loci evolution in Malassezia.</title>
        <authorList>
            <person name="Coelho M.A."/>
        </authorList>
    </citation>
    <scope>NUCLEOTIDE SEQUENCE [LARGE SCALE GENOMIC DNA]</scope>
    <source>
        <strain evidence="3 4">CBS 13387</strain>
    </source>
</reference>
<evidence type="ECO:0000256" key="1">
    <source>
        <dbReference type="SAM" id="MobiDB-lite"/>
    </source>
</evidence>
<organism evidence="3 4">
    <name type="scientific">Malassezia arunalokei</name>
    <dbReference type="NCBI Taxonomy" id="1514897"/>
    <lineage>
        <taxon>Eukaryota</taxon>
        <taxon>Fungi</taxon>
        <taxon>Dikarya</taxon>
        <taxon>Basidiomycota</taxon>
        <taxon>Ustilaginomycotina</taxon>
        <taxon>Malasseziomycetes</taxon>
        <taxon>Malasseziales</taxon>
        <taxon>Malasseziaceae</taxon>
        <taxon>Malassezia</taxon>
    </lineage>
</organism>
<dbReference type="EMBL" id="CP119919">
    <property type="protein sequence ID" value="WFD16372.1"/>
    <property type="molecule type" value="Genomic_DNA"/>
</dbReference>
<dbReference type="GO" id="GO:0043130">
    <property type="term" value="F:ubiquitin binding"/>
    <property type="evidence" value="ECO:0007669"/>
    <property type="project" value="InterPro"/>
</dbReference>